<gene>
    <name evidence="1" type="ORF">GF068_00175</name>
</gene>
<dbReference type="InterPro" id="IPR006521">
    <property type="entry name" value="Tail_protein_I"/>
</dbReference>
<dbReference type="AlphaFoldDB" id="A0A6N7PEV9"/>
<dbReference type="OrthoDB" id="5502417at2"/>
<name>A0A6N7PEV9_9BACT</name>
<dbReference type="Proteomes" id="UP000440224">
    <property type="component" value="Unassembled WGS sequence"/>
</dbReference>
<accession>A0A6N7PEV9</accession>
<comment type="caution">
    <text evidence="1">The sequence shown here is derived from an EMBL/GenBank/DDBJ whole genome shotgun (WGS) entry which is preliminary data.</text>
</comment>
<organism evidence="1 2">
    <name type="scientific">Polyangium spumosum</name>
    <dbReference type="NCBI Taxonomy" id="889282"/>
    <lineage>
        <taxon>Bacteria</taxon>
        <taxon>Pseudomonadati</taxon>
        <taxon>Myxococcota</taxon>
        <taxon>Polyangia</taxon>
        <taxon>Polyangiales</taxon>
        <taxon>Polyangiaceae</taxon>
        <taxon>Polyangium</taxon>
    </lineage>
</organism>
<proteinExistence type="predicted"/>
<evidence type="ECO:0000313" key="1">
    <source>
        <dbReference type="EMBL" id="MRG90347.1"/>
    </source>
</evidence>
<protein>
    <submittedName>
        <fullName evidence="1">Uncharacterized protein</fullName>
    </submittedName>
</protein>
<dbReference type="Pfam" id="PF09684">
    <property type="entry name" value="Tail_P2_I"/>
    <property type="match status" value="1"/>
</dbReference>
<dbReference type="EMBL" id="WJIE01000001">
    <property type="protein sequence ID" value="MRG90347.1"/>
    <property type="molecule type" value="Genomic_DNA"/>
</dbReference>
<sequence length="253" mass="27647">MADEFRELQRGNIPDGGQWTDAEWLRGPNAQAFLALLGETKDATLDELRAAIKARWPGLGPPDALRWQGQGFDVERFEGETDEAYLARLEKAWETHQRAGTAGAIEESLRAFGIPDVLVIEDWQGRFAEGSWYSRFWVVLGPDFGTLGIEPLRMPFLLGGSMLGSSATVAQVRAIKRQIFKWKDAHGYPIHVILRFRDAPILGLGLELGFKLGGSEGSGFACWPIGAGNMLGAMSMPFRLGGGYDIDGGGHGL</sequence>
<keyword evidence="2" id="KW-1185">Reference proteome</keyword>
<dbReference type="RefSeq" id="WP_153817273.1">
    <property type="nucleotide sequence ID" value="NZ_WJIE01000001.1"/>
</dbReference>
<evidence type="ECO:0000313" key="2">
    <source>
        <dbReference type="Proteomes" id="UP000440224"/>
    </source>
</evidence>
<reference evidence="1 2" key="1">
    <citation type="submission" date="2019-10" db="EMBL/GenBank/DDBJ databases">
        <title>A soil myxobacterium in the family Polyangiaceae.</title>
        <authorList>
            <person name="Li Y."/>
            <person name="Wang J."/>
        </authorList>
    </citation>
    <scope>NUCLEOTIDE SEQUENCE [LARGE SCALE GENOMIC DNA]</scope>
    <source>
        <strain evidence="1 2">DSM 14734</strain>
    </source>
</reference>